<dbReference type="PANTHER" id="PTHR43297:SF13">
    <property type="entry name" value="NICKEL ABC TRANSPORTER, ATP-BINDING PROTEIN"/>
    <property type="match status" value="1"/>
</dbReference>
<evidence type="ECO:0000256" key="7">
    <source>
        <dbReference type="ARBA" id="ARBA00022840"/>
    </source>
</evidence>
<evidence type="ECO:0000256" key="4">
    <source>
        <dbReference type="ARBA" id="ARBA00022475"/>
    </source>
</evidence>
<dbReference type="GO" id="GO:0005524">
    <property type="term" value="F:ATP binding"/>
    <property type="evidence" value="ECO:0007669"/>
    <property type="project" value="UniProtKB-KW"/>
</dbReference>
<dbReference type="InterPro" id="IPR027417">
    <property type="entry name" value="P-loop_NTPase"/>
</dbReference>
<dbReference type="InterPro" id="IPR003593">
    <property type="entry name" value="AAA+_ATPase"/>
</dbReference>
<keyword evidence="7 17" id="KW-0067">ATP-binding</keyword>
<keyword evidence="3" id="KW-0813">Transport</keyword>
<evidence type="ECO:0000256" key="5">
    <source>
        <dbReference type="ARBA" id="ARBA00022596"/>
    </source>
</evidence>
<evidence type="ECO:0000256" key="13">
    <source>
        <dbReference type="ARBA" id="ARBA00039098"/>
    </source>
</evidence>
<evidence type="ECO:0000259" key="16">
    <source>
        <dbReference type="PROSITE" id="PS50893"/>
    </source>
</evidence>
<dbReference type="Pfam" id="PF00005">
    <property type="entry name" value="ABC_tran"/>
    <property type="match status" value="1"/>
</dbReference>
<keyword evidence="9" id="KW-0406">Ion transport</keyword>
<dbReference type="EMBL" id="CACRUA010000007">
    <property type="protein sequence ID" value="VYT85883.1"/>
    <property type="molecule type" value="Genomic_DNA"/>
</dbReference>
<comment type="subcellular location">
    <subcellularLocation>
        <location evidence="1">Cell membrane</location>
        <topology evidence="1">Peripheral membrane protein</topology>
    </subcellularLocation>
</comment>
<dbReference type="SUPFAM" id="SSF52540">
    <property type="entry name" value="P-loop containing nucleoside triphosphate hydrolases"/>
    <property type="match status" value="1"/>
</dbReference>
<feature type="domain" description="ABC transporter" evidence="16">
    <location>
        <begin position="9"/>
        <end position="248"/>
    </location>
</feature>
<dbReference type="InterPro" id="IPR017871">
    <property type="entry name" value="ABC_transporter-like_CS"/>
</dbReference>
<evidence type="ECO:0000256" key="14">
    <source>
        <dbReference type="ARBA" id="ARBA00044143"/>
    </source>
</evidence>
<dbReference type="Gene3D" id="3.40.50.300">
    <property type="entry name" value="P-loop containing nucleotide triphosphate hydrolases"/>
    <property type="match status" value="1"/>
</dbReference>
<dbReference type="InterPro" id="IPR003439">
    <property type="entry name" value="ABC_transporter-like_ATP-bd"/>
</dbReference>
<comment type="subunit">
    <text evidence="12">The complex is composed of two ATP-binding proteins (NikD and NikE), two transmembrane proteins (NikB and NikC) and a solute-binding protein (NikA).</text>
</comment>
<keyword evidence="6" id="KW-0547">Nucleotide-binding</keyword>
<keyword evidence="11" id="KW-0472">Membrane</keyword>
<dbReference type="AlphaFoldDB" id="A0A6N3A585"/>
<evidence type="ECO:0000256" key="10">
    <source>
        <dbReference type="ARBA" id="ARBA00023112"/>
    </source>
</evidence>
<evidence type="ECO:0000256" key="6">
    <source>
        <dbReference type="ARBA" id="ARBA00022741"/>
    </source>
</evidence>
<comment type="similarity">
    <text evidence="2">Belongs to the ABC transporter superfamily.</text>
</comment>
<comment type="catalytic activity">
    <reaction evidence="15">
        <text>Ni(2+)(out) + ATP + H2O = Ni(2+)(in) + ADP + phosphate + H(+)</text>
        <dbReference type="Rhea" id="RHEA:15557"/>
        <dbReference type="ChEBI" id="CHEBI:15377"/>
        <dbReference type="ChEBI" id="CHEBI:15378"/>
        <dbReference type="ChEBI" id="CHEBI:30616"/>
        <dbReference type="ChEBI" id="CHEBI:43474"/>
        <dbReference type="ChEBI" id="CHEBI:49786"/>
        <dbReference type="ChEBI" id="CHEBI:456216"/>
        <dbReference type="EC" id="7.2.2.11"/>
    </reaction>
    <physiologicalReaction direction="left-to-right" evidence="15">
        <dbReference type="Rhea" id="RHEA:15558"/>
    </physiologicalReaction>
</comment>
<dbReference type="CDD" id="cd03257">
    <property type="entry name" value="ABC_NikE_OppD_transporters"/>
    <property type="match status" value="1"/>
</dbReference>
<accession>A0A6N3A585</accession>
<dbReference type="InterPro" id="IPR050388">
    <property type="entry name" value="ABC_Ni/Peptide_Import"/>
</dbReference>
<dbReference type="PANTHER" id="PTHR43297">
    <property type="entry name" value="OLIGOPEPTIDE TRANSPORT ATP-BINDING PROTEIN APPD"/>
    <property type="match status" value="1"/>
</dbReference>
<keyword evidence="5" id="KW-0533">Nickel</keyword>
<organism evidence="17">
    <name type="scientific">Clostridium symbiosum</name>
    <name type="common">Bacteroides symbiosus</name>
    <dbReference type="NCBI Taxonomy" id="1512"/>
    <lineage>
        <taxon>Bacteria</taxon>
        <taxon>Bacillati</taxon>
        <taxon>Bacillota</taxon>
        <taxon>Clostridia</taxon>
        <taxon>Lachnospirales</taxon>
        <taxon>Lachnospiraceae</taxon>
        <taxon>Otoolea</taxon>
    </lineage>
</organism>
<dbReference type="GO" id="GO:0016887">
    <property type="term" value="F:ATP hydrolysis activity"/>
    <property type="evidence" value="ECO:0007669"/>
    <property type="project" value="InterPro"/>
</dbReference>
<gene>
    <name evidence="17" type="primary">oppD_2</name>
    <name evidence="17" type="ORF">CSLFYP84_00758</name>
</gene>
<evidence type="ECO:0000256" key="11">
    <source>
        <dbReference type="ARBA" id="ARBA00023136"/>
    </source>
</evidence>
<evidence type="ECO:0000313" key="17">
    <source>
        <dbReference type="EMBL" id="VYT85883.1"/>
    </source>
</evidence>
<evidence type="ECO:0000256" key="8">
    <source>
        <dbReference type="ARBA" id="ARBA00022967"/>
    </source>
</evidence>
<dbReference type="PROSITE" id="PS50893">
    <property type="entry name" value="ABC_TRANSPORTER_2"/>
    <property type="match status" value="1"/>
</dbReference>
<evidence type="ECO:0000256" key="15">
    <source>
        <dbReference type="ARBA" id="ARBA00048610"/>
    </source>
</evidence>
<dbReference type="SMART" id="SM00382">
    <property type="entry name" value="AAA"/>
    <property type="match status" value="1"/>
</dbReference>
<evidence type="ECO:0000256" key="2">
    <source>
        <dbReference type="ARBA" id="ARBA00005417"/>
    </source>
</evidence>
<evidence type="ECO:0000256" key="1">
    <source>
        <dbReference type="ARBA" id="ARBA00004202"/>
    </source>
</evidence>
<keyword evidence="8" id="KW-1278">Translocase</keyword>
<dbReference type="EC" id="7.2.2.11" evidence="13"/>
<evidence type="ECO:0000256" key="12">
    <source>
        <dbReference type="ARBA" id="ARBA00038669"/>
    </source>
</evidence>
<dbReference type="GO" id="GO:0005886">
    <property type="term" value="C:plasma membrane"/>
    <property type="evidence" value="ECO:0007669"/>
    <property type="project" value="UniProtKB-SubCell"/>
</dbReference>
<dbReference type="GO" id="GO:0015413">
    <property type="term" value="F:ABC-type nickel transporter activity"/>
    <property type="evidence" value="ECO:0007669"/>
    <property type="project" value="UniProtKB-EC"/>
</dbReference>
<protein>
    <recommendedName>
        <fullName evidence="14">Nickel import system ATP-binding protein NikD</fullName>
        <ecNumber evidence="13">7.2.2.11</ecNumber>
    </recommendedName>
</protein>
<dbReference type="PROSITE" id="PS00211">
    <property type="entry name" value="ABC_TRANSPORTER_1"/>
    <property type="match status" value="1"/>
</dbReference>
<keyword evidence="10" id="KW-0921">Nickel transport</keyword>
<evidence type="ECO:0000256" key="3">
    <source>
        <dbReference type="ARBA" id="ARBA00022448"/>
    </source>
</evidence>
<dbReference type="RefSeq" id="WP_021643073.1">
    <property type="nucleotide sequence ID" value="NZ_CACRUA010000007.1"/>
</dbReference>
<keyword evidence="4" id="KW-1003">Cell membrane</keyword>
<sequence>MPDKTVLEVRSLGISFTQYDRGLRRRELNPVKKLCFTLNQGEMAAVVGASGSGKSLLAHAVLGIMPYNCRVSGEILYRGELLTQERLNKLRGKEIALVPQGVSYLDPLMKVGEQIRKGRKDSASIERSRHLLARFGLGAETEELYPFELSGGMARRILIISALMEEPKLVIADEPTPGLELATARRVMGHFKEIAEEGASVLLITHDLELALETADRIMVFYEGEIIEEIKPGDFGRPNGLQHVYTKALYHAMPQHDFAVYDEKSLIKNQEPEVTR</sequence>
<evidence type="ECO:0000256" key="9">
    <source>
        <dbReference type="ARBA" id="ARBA00023065"/>
    </source>
</evidence>
<proteinExistence type="inferred from homology"/>
<name>A0A6N3A585_CLOSY</name>
<reference evidence="17" key="1">
    <citation type="submission" date="2019-11" db="EMBL/GenBank/DDBJ databases">
        <authorList>
            <person name="Feng L."/>
        </authorList>
    </citation>
    <scope>NUCLEOTIDE SEQUENCE</scope>
    <source>
        <strain evidence="17">CsymbiosumLFYP84</strain>
    </source>
</reference>